<evidence type="ECO:0008006" key="4">
    <source>
        <dbReference type="Google" id="ProtNLM"/>
    </source>
</evidence>
<dbReference type="EMBL" id="CAJGYO010000004">
    <property type="protein sequence ID" value="CAD6223077.1"/>
    <property type="molecule type" value="Genomic_DNA"/>
</dbReference>
<evidence type="ECO:0000313" key="2">
    <source>
        <dbReference type="EMBL" id="CAD6223077.1"/>
    </source>
</evidence>
<keyword evidence="3" id="KW-1185">Reference proteome</keyword>
<dbReference type="Proteomes" id="UP000604825">
    <property type="component" value="Unassembled WGS sequence"/>
</dbReference>
<evidence type="ECO:0000256" key="1">
    <source>
        <dbReference type="SAM" id="MobiDB-lite"/>
    </source>
</evidence>
<dbReference type="OrthoDB" id="696508at2759"/>
<reference evidence="2" key="1">
    <citation type="submission" date="2020-10" db="EMBL/GenBank/DDBJ databases">
        <authorList>
            <person name="Han B."/>
            <person name="Lu T."/>
            <person name="Zhao Q."/>
            <person name="Huang X."/>
            <person name="Zhao Y."/>
        </authorList>
    </citation>
    <scope>NUCLEOTIDE SEQUENCE</scope>
</reference>
<gene>
    <name evidence="2" type="ORF">NCGR_LOCUS15532</name>
</gene>
<protein>
    <recommendedName>
        <fullName evidence="4">DUF4283 domain-containing protein</fullName>
    </recommendedName>
</protein>
<feature type="region of interest" description="Disordered" evidence="1">
    <location>
        <begin position="24"/>
        <end position="122"/>
    </location>
</feature>
<proteinExistence type="predicted"/>
<dbReference type="PANTHER" id="PTHR33087">
    <property type="entry name" value="OS07G0539200 PROTEIN"/>
    <property type="match status" value="1"/>
</dbReference>
<feature type="region of interest" description="Disordered" evidence="1">
    <location>
        <begin position="329"/>
        <end position="381"/>
    </location>
</feature>
<sequence length="381" mass="41121">MSLPPAAFRRVVSIAGARGTGIGTASAVARPRAPTGTEAHHDDGCCGRTSAVHLRHPAPSPAGRVPRAGTPLSPPVCKPHFGSPRREPPDAGQARLMTNRPSPPPSPPRRASPPSGHPSTRPVSEIVVIPRSAALNAVEEALSSLALVAMVGGTRPPVSSVDVRAQMESFYNISANAFTVSRYSPEDFLACFNNRGDLEEVVQAPVPLGTPFYLVWKRWRRQSMASAGAMRYKVLLGLKGMPAHTWSTDTAERILGSSCAQIVEAPQTAARDDRREFFVAAWCIHPMFIPQQKIVAVSEPDLRAPQVIQSELPTLRYLVRIRVVEVQDWNAPPPSDDDESPGDSDRLDQGNRGNTWPRRFRYGNADGEPSGEAPDPQLGPG</sequence>
<dbReference type="PANTHER" id="PTHR33087:SF38">
    <property type="entry name" value="OS10G0201600 PROTEIN"/>
    <property type="match status" value="1"/>
</dbReference>
<organism evidence="2 3">
    <name type="scientific">Miscanthus lutarioriparius</name>
    <dbReference type="NCBI Taxonomy" id="422564"/>
    <lineage>
        <taxon>Eukaryota</taxon>
        <taxon>Viridiplantae</taxon>
        <taxon>Streptophyta</taxon>
        <taxon>Embryophyta</taxon>
        <taxon>Tracheophyta</taxon>
        <taxon>Spermatophyta</taxon>
        <taxon>Magnoliopsida</taxon>
        <taxon>Liliopsida</taxon>
        <taxon>Poales</taxon>
        <taxon>Poaceae</taxon>
        <taxon>PACMAD clade</taxon>
        <taxon>Panicoideae</taxon>
        <taxon>Andropogonodae</taxon>
        <taxon>Andropogoneae</taxon>
        <taxon>Saccharinae</taxon>
        <taxon>Miscanthus</taxon>
    </lineage>
</organism>
<dbReference type="AlphaFoldDB" id="A0A811NF30"/>
<feature type="compositionally biased region" description="Pro residues" evidence="1">
    <location>
        <begin position="101"/>
        <end position="111"/>
    </location>
</feature>
<comment type="caution">
    <text evidence="2">The sequence shown here is derived from an EMBL/GenBank/DDBJ whole genome shotgun (WGS) entry which is preliminary data.</text>
</comment>
<accession>A0A811NF30</accession>
<dbReference type="InterPro" id="IPR053253">
    <property type="entry name" value="Sex_diff_modulator"/>
</dbReference>
<name>A0A811NF30_9POAL</name>
<evidence type="ECO:0000313" key="3">
    <source>
        <dbReference type="Proteomes" id="UP000604825"/>
    </source>
</evidence>